<dbReference type="HOGENOM" id="CLU_563240_0_0_1"/>
<proteinExistence type="predicted"/>
<evidence type="ECO:0000313" key="2">
    <source>
        <dbReference type="EMBL" id="EAS07343.1"/>
    </source>
</evidence>
<feature type="transmembrane region" description="Helical" evidence="1">
    <location>
        <begin position="143"/>
        <end position="164"/>
    </location>
</feature>
<dbReference type="GeneID" id="7824898"/>
<feature type="transmembrane region" description="Helical" evidence="1">
    <location>
        <begin position="257"/>
        <end position="279"/>
    </location>
</feature>
<dbReference type="InParanoid" id="Q24HU4"/>
<dbReference type="AlphaFoldDB" id="Q24HU4"/>
<organism evidence="2 3">
    <name type="scientific">Tetrahymena thermophila (strain SB210)</name>
    <dbReference type="NCBI Taxonomy" id="312017"/>
    <lineage>
        <taxon>Eukaryota</taxon>
        <taxon>Sar</taxon>
        <taxon>Alveolata</taxon>
        <taxon>Ciliophora</taxon>
        <taxon>Intramacronucleata</taxon>
        <taxon>Oligohymenophorea</taxon>
        <taxon>Hymenostomatida</taxon>
        <taxon>Tetrahymenina</taxon>
        <taxon>Tetrahymenidae</taxon>
        <taxon>Tetrahymena</taxon>
    </lineage>
</organism>
<keyword evidence="1" id="KW-0472">Membrane</keyword>
<gene>
    <name evidence="2" type="ORF">TTHERM_01132880</name>
</gene>
<reference evidence="3" key="1">
    <citation type="journal article" date="2006" name="PLoS Biol.">
        <title>Macronuclear genome sequence of the ciliate Tetrahymena thermophila, a model eukaryote.</title>
        <authorList>
            <person name="Eisen J.A."/>
            <person name="Coyne R.S."/>
            <person name="Wu M."/>
            <person name="Wu D."/>
            <person name="Thiagarajan M."/>
            <person name="Wortman J.R."/>
            <person name="Badger J.H."/>
            <person name="Ren Q."/>
            <person name="Amedeo P."/>
            <person name="Jones K.M."/>
            <person name="Tallon L.J."/>
            <person name="Delcher A.L."/>
            <person name="Salzberg S.L."/>
            <person name="Silva J.C."/>
            <person name="Haas B.J."/>
            <person name="Majoros W.H."/>
            <person name="Farzad M."/>
            <person name="Carlton J.M."/>
            <person name="Smith R.K. Jr."/>
            <person name="Garg J."/>
            <person name="Pearlman R.E."/>
            <person name="Karrer K.M."/>
            <person name="Sun L."/>
            <person name="Manning G."/>
            <person name="Elde N.C."/>
            <person name="Turkewitz A.P."/>
            <person name="Asai D.J."/>
            <person name="Wilkes D.E."/>
            <person name="Wang Y."/>
            <person name="Cai H."/>
            <person name="Collins K."/>
            <person name="Stewart B.A."/>
            <person name="Lee S.R."/>
            <person name="Wilamowska K."/>
            <person name="Weinberg Z."/>
            <person name="Ruzzo W.L."/>
            <person name="Wloga D."/>
            <person name="Gaertig J."/>
            <person name="Frankel J."/>
            <person name="Tsao C.-C."/>
            <person name="Gorovsky M.A."/>
            <person name="Keeling P.J."/>
            <person name="Waller R.F."/>
            <person name="Patron N.J."/>
            <person name="Cherry J.M."/>
            <person name="Stover N.A."/>
            <person name="Krieger C.J."/>
            <person name="del Toro C."/>
            <person name="Ryder H.F."/>
            <person name="Williamson S.C."/>
            <person name="Barbeau R.A."/>
            <person name="Hamilton E.P."/>
            <person name="Orias E."/>
        </authorList>
    </citation>
    <scope>NUCLEOTIDE SEQUENCE [LARGE SCALE GENOMIC DNA]</scope>
    <source>
        <strain evidence="3">SB210</strain>
    </source>
</reference>
<feature type="transmembrane region" description="Helical" evidence="1">
    <location>
        <begin position="98"/>
        <end position="122"/>
    </location>
</feature>
<feature type="transmembrane region" description="Helical" evidence="1">
    <location>
        <begin position="39"/>
        <end position="63"/>
    </location>
</feature>
<feature type="transmembrane region" description="Helical" evidence="1">
    <location>
        <begin position="6"/>
        <end position="27"/>
    </location>
</feature>
<sequence length="485" mass="57072">MLSHPAYISIPAVIVSAVLIFPIYNFYRRRERQQYKSRSPVLSINCLVFELICFWIIVASSIINYDETNPTQMNVTQWSCPNDNSVESLNRFVLSNKFFIAIFTASKNSQILLFIARCFRITCAYNIQWERHQKLTQFFTNQIYILVIIYILWAAVFLMIFFLPYLSPFSFWMIEIYTSDTARYIFSCIFTIYFTFCVIALLYCLYKIDLTDSRFKIKYDIHLIVSCFIFTNLFFFATQNVPCSNSTDYYFLGINPFFWIVILLDLWVALAVGYTVVYVDAKLQDENYVLMHETNIGNIKGFMCYKNQYDCKQIFLLFLSTLSDRECNRNSFNPQISQEHLINAPLIYELFIDILTIEINISNNDSEFNILQAQNNTNNGETQIQNYFQAIISDYFTPNKVDSYLGQLYGIDQQCKRIVELIEKNEDSTITIPNQFISSIMVQTEAYINEFFEAFKETSSYRFMSRIFAHNSILSERLISFKLIS</sequence>
<feature type="transmembrane region" description="Helical" evidence="1">
    <location>
        <begin position="184"/>
        <end position="205"/>
    </location>
</feature>
<accession>Q24HU4</accession>
<evidence type="ECO:0000256" key="1">
    <source>
        <dbReference type="SAM" id="Phobius"/>
    </source>
</evidence>
<keyword evidence="1" id="KW-1133">Transmembrane helix</keyword>
<feature type="transmembrane region" description="Helical" evidence="1">
    <location>
        <begin position="217"/>
        <end position="237"/>
    </location>
</feature>
<dbReference type="RefSeq" id="XP_001027585.1">
    <property type="nucleotide sequence ID" value="XM_001027585.1"/>
</dbReference>
<evidence type="ECO:0000313" key="3">
    <source>
        <dbReference type="Proteomes" id="UP000009168"/>
    </source>
</evidence>
<dbReference type="KEGG" id="tet:TTHERM_01132880"/>
<protein>
    <submittedName>
        <fullName evidence="2">Transmembrane protein, putative</fullName>
    </submittedName>
</protein>
<keyword evidence="1 2" id="KW-0812">Transmembrane</keyword>
<name>Q24HU4_TETTS</name>
<keyword evidence="3" id="KW-1185">Reference proteome</keyword>
<dbReference type="EMBL" id="GG662232">
    <property type="protein sequence ID" value="EAS07343.1"/>
    <property type="molecule type" value="Genomic_DNA"/>
</dbReference>
<dbReference type="Proteomes" id="UP000009168">
    <property type="component" value="Unassembled WGS sequence"/>
</dbReference>